<dbReference type="AlphaFoldDB" id="A0A0V8JJ03"/>
<dbReference type="InterPro" id="IPR004358">
    <property type="entry name" value="Sig_transdc_His_kin-like_C"/>
</dbReference>
<keyword evidence="6 12" id="KW-0418">Kinase</keyword>
<dbReference type="SUPFAM" id="SSF47384">
    <property type="entry name" value="Homodimeric domain of signal transducing histidine kinase"/>
    <property type="match status" value="1"/>
</dbReference>
<evidence type="ECO:0000313" key="12">
    <source>
        <dbReference type="EMBL" id="KSU86936.1"/>
    </source>
</evidence>
<evidence type="ECO:0000256" key="9">
    <source>
        <dbReference type="ARBA" id="ARBA00023012"/>
    </source>
</evidence>
<dbReference type="PANTHER" id="PTHR43065:SF34">
    <property type="entry name" value="SPORULATION KINASE A"/>
    <property type="match status" value="1"/>
</dbReference>
<dbReference type="CDD" id="cd00130">
    <property type="entry name" value="PAS"/>
    <property type="match status" value="4"/>
</dbReference>
<name>A0A0V8JJ03_9BACI</name>
<dbReference type="SUPFAM" id="SSF55785">
    <property type="entry name" value="PYP-like sensor domain (PAS domain)"/>
    <property type="match status" value="4"/>
</dbReference>
<dbReference type="SMART" id="SM00387">
    <property type="entry name" value="HATPase_c"/>
    <property type="match status" value="1"/>
</dbReference>
<dbReference type="EMBL" id="LNQP01000059">
    <property type="protein sequence ID" value="KSU86936.1"/>
    <property type="molecule type" value="Genomic_DNA"/>
</dbReference>
<protein>
    <recommendedName>
        <fullName evidence="2">histidine kinase</fullName>
        <ecNumber evidence="2">2.7.13.3</ecNumber>
    </recommendedName>
</protein>
<dbReference type="Gene3D" id="3.30.450.20">
    <property type="entry name" value="PAS domain"/>
    <property type="match status" value="4"/>
</dbReference>
<dbReference type="InterPro" id="IPR035965">
    <property type="entry name" value="PAS-like_dom_sf"/>
</dbReference>
<dbReference type="GO" id="GO:0030435">
    <property type="term" value="P:sporulation resulting in formation of a cellular spore"/>
    <property type="evidence" value="ECO:0007669"/>
    <property type="project" value="UniProtKB-KW"/>
</dbReference>
<feature type="domain" description="PAS" evidence="11">
    <location>
        <begin position="138"/>
        <end position="208"/>
    </location>
</feature>
<gene>
    <name evidence="12" type="ORF">AS180_15770</name>
</gene>
<dbReference type="InterPro" id="IPR003661">
    <property type="entry name" value="HisK_dim/P_dom"/>
</dbReference>
<keyword evidence="8" id="KW-0749">Sporulation</keyword>
<evidence type="ECO:0000256" key="4">
    <source>
        <dbReference type="ARBA" id="ARBA00022679"/>
    </source>
</evidence>
<dbReference type="Gene3D" id="1.10.287.130">
    <property type="match status" value="1"/>
</dbReference>
<proteinExistence type="predicted"/>
<dbReference type="InterPro" id="IPR013767">
    <property type="entry name" value="PAS_fold"/>
</dbReference>
<dbReference type="InterPro" id="IPR013656">
    <property type="entry name" value="PAS_4"/>
</dbReference>
<dbReference type="PRINTS" id="PR00344">
    <property type="entry name" value="BCTRLSENSOR"/>
</dbReference>
<dbReference type="InterPro" id="IPR000014">
    <property type="entry name" value="PAS"/>
</dbReference>
<evidence type="ECO:0000256" key="3">
    <source>
        <dbReference type="ARBA" id="ARBA00022553"/>
    </source>
</evidence>
<feature type="domain" description="PAS" evidence="11">
    <location>
        <begin position="259"/>
        <end position="315"/>
    </location>
</feature>
<keyword evidence="4" id="KW-0808">Transferase</keyword>
<dbReference type="Gene3D" id="3.30.565.10">
    <property type="entry name" value="Histidine kinase-like ATPase, C-terminal domain"/>
    <property type="match status" value="1"/>
</dbReference>
<keyword evidence="5" id="KW-0547">Nucleotide-binding</keyword>
<dbReference type="GO" id="GO:0005524">
    <property type="term" value="F:ATP binding"/>
    <property type="evidence" value="ECO:0007669"/>
    <property type="project" value="UniProtKB-KW"/>
</dbReference>
<dbReference type="SUPFAM" id="SSF55874">
    <property type="entry name" value="ATPase domain of HSP90 chaperone/DNA topoisomerase II/histidine kinase"/>
    <property type="match status" value="1"/>
</dbReference>
<dbReference type="PANTHER" id="PTHR43065">
    <property type="entry name" value="SENSOR HISTIDINE KINASE"/>
    <property type="match status" value="1"/>
</dbReference>
<dbReference type="PROSITE" id="PS50112">
    <property type="entry name" value="PAS"/>
    <property type="match status" value="3"/>
</dbReference>
<dbReference type="GO" id="GO:0000155">
    <property type="term" value="F:phosphorelay sensor kinase activity"/>
    <property type="evidence" value="ECO:0007669"/>
    <property type="project" value="InterPro"/>
</dbReference>
<dbReference type="Pfam" id="PF08448">
    <property type="entry name" value="PAS_4"/>
    <property type="match status" value="1"/>
</dbReference>
<comment type="catalytic activity">
    <reaction evidence="1">
        <text>ATP + protein L-histidine = ADP + protein N-phospho-L-histidine.</text>
        <dbReference type="EC" id="2.7.13.3"/>
    </reaction>
</comment>
<evidence type="ECO:0000256" key="7">
    <source>
        <dbReference type="ARBA" id="ARBA00022840"/>
    </source>
</evidence>
<sequence length="720" mass="83272">MAPHRQLPIEQDQHEEIKQLRAIFNAVSDAIIVFDENFCVQHVNEAASQLFDKHYDELIAYQLKDFLMLFPYDVINDYYPTLVENQKFTYKGTMNLQNGIVKYVEFTCEQRSEASGSKICTFRDITAQKMVENERFLSQHMFMDVFNEAVDGIVIFDRAGQLIDVNPSFCDRLNFPKEYLLTKTLTELVEPAYHYKLKKLWRLLQKQGKASGELPIKLKNGDITFFEFTTTANIYSRYYMSIMRDVTEKRRMEQKLLRSEKNFRAIFEDAIEAILIWRHDGVIVNANAASSRTFELPLEELIGTNLQTFINKKDRHVWKLYYQFIEQEEIREELTFYMPNGEEKELEFTGKKGIIEGYHLTIFRNISERTKMEQELRNNEQKFRKIFDGSIDGLILWDGEQQIIDVNEPACEILEQTKEDICSQTMEMFLSSSNFDLVIEHKATIESKGEGEGDIQYKTASGKVKQIEFSTKKGILPGLYMTIIRDVTEKKQMEEQIRKSDTLQVVGQLAAGIAHEIRNPMTALKGFIQLLEDSMKEGHSLYFDIITSELQRIESIITEFLVLAKPQAIKFEEKSLAVIVQETIDLLNAQALLENVQFETDFDPSLSKVYCEPHQLKQVFINVIKNAIEAMKGGGVISIEVKHLNNRYMRVSIHDEGEGMPPERIRKLGEPFYTTKEKGTGLGLMVSYKIVEEHKGYIEVESELGVGTTFHVTLPVSQVQ</sequence>
<dbReference type="PROSITE" id="PS50109">
    <property type="entry name" value="HIS_KIN"/>
    <property type="match status" value="1"/>
</dbReference>
<evidence type="ECO:0000256" key="5">
    <source>
        <dbReference type="ARBA" id="ARBA00022741"/>
    </source>
</evidence>
<evidence type="ECO:0000256" key="8">
    <source>
        <dbReference type="ARBA" id="ARBA00022969"/>
    </source>
</evidence>
<dbReference type="Proteomes" id="UP000053681">
    <property type="component" value="Unassembled WGS sequence"/>
</dbReference>
<keyword evidence="13" id="KW-1185">Reference proteome</keyword>
<evidence type="ECO:0000256" key="1">
    <source>
        <dbReference type="ARBA" id="ARBA00000085"/>
    </source>
</evidence>
<feature type="domain" description="PAS" evidence="11">
    <location>
        <begin position="16"/>
        <end position="86"/>
    </location>
</feature>
<accession>A0A0V8JJ03</accession>
<dbReference type="EC" id="2.7.13.3" evidence="2"/>
<keyword evidence="7" id="KW-0067">ATP-binding</keyword>
<organism evidence="12 13">
    <name type="scientific">Priestia veravalensis</name>
    <dbReference type="NCBI Taxonomy" id="1414648"/>
    <lineage>
        <taxon>Bacteria</taxon>
        <taxon>Bacillati</taxon>
        <taxon>Bacillota</taxon>
        <taxon>Bacilli</taxon>
        <taxon>Bacillales</taxon>
        <taxon>Bacillaceae</taxon>
        <taxon>Priestia</taxon>
    </lineage>
</organism>
<evidence type="ECO:0000259" key="10">
    <source>
        <dbReference type="PROSITE" id="PS50109"/>
    </source>
</evidence>
<reference evidence="12 13" key="1">
    <citation type="submission" date="2015-11" db="EMBL/GenBank/DDBJ databases">
        <title>Bacillus caseinolyticus sp nov.</title>
        <authorList>
            <person name="Dastager S.G."/>
            <person name="Mawlankar R."/>
        </authorList>
    </citation>
    <scope>NUCLEOTIDE SEQUENCE [LARGE SCALE GENOMIC DNA]</scope>
    <source>
        <strain evidence="12 13">SGD-V-76</strain>
    </source>
</reference>
<dbReference type="SMART" id="SM00388">
    <property type="entry name" value="HisKA"/>
    <property type="match status" value="1"/>
</dbReference>
<dbReference type="FunFam" id="1.10.287.130:FF:000040">
    <property type="entry name" value="PAS domain-containing sensor histidine kinase"/>
    <property type="match status" value="1"/>
</dbReference>
<dbReference type="Pfam" id="PF02518">
    <property type="entry name" value="HATPase_c"/>
    <property type="match status" value="1"/>
</dbReference>
<comment type="caution">
    <text evidence="12">The sequence shown here is derived from an EMBL/GenBank/DDBJ whole genome shotgun (WGS) entry which is preliminary data.</text>
</comment>
<keyword evidence="3" id="KW-0597">Phosphoprotein</keyword>
<dbReference type="NCBIfam" id="TIGR00229">
    <property type="entry name" value="sensory_box"/>
    <property type="match status" value="4"/>
</dbReference>
<evidence type="ECO:0000259" key="11">
    <source>
        <dbReference type="PROSITE" id="PS50112"/>
    </source>
</evidence>
<dbReference type="InterPro" id="IPR003594">
    <property type="entry name" value="HATPase_dom"/>
</dbReference>
<evidence type="ECO:0000313" key="13">
    <source>
        <dbReference type="Proteomes" id="UP000053681"/>
    </source>
</evidence>
<dbReference type="RefSeq" id="WP_025908389.1">
    <property type="nucleotide sequence ID" value="NZ_KQ758674.1"/>
</dbReference>
<evidence type="ECO:0000256" key="2">
    <source>
        <dbReference type="ARBA" id="ARBA00012438"/>
    </source>
</evidence>
<feature type="domain" description="Histidine kinase" evidence="10">
    <location>
        <begin position="512"/>
        <end position="718"/>
    </location>
</feature>
<dbReference type="SMART" id="SM00091">
    <property type="entry name" value="PAS"/>
    <property type="match status" value="4"/>
</dbReference>
<dbReference type="InterPro" id="IPR005467">
    <property type="entry name" value="His_kinase_dom"/>
</dbReference>
<dbReference type="Pfam" id="PF00512">
    <property type="entry name" value="HisKA"/>
    <property type="match status" value="1"/>
</dbReference>
<dbReference type="InterPro" id="IPR036890">
    <property type="entry name" value="HATPase_C_sf"/>
</dbReference>
<keyword evidence="9" id="KW-0902">Two-component regulatory system</keyword>
<dbReference type="CDD" id="cd00082">
    <property type="entry name" value="HisKA"/>
    <property type="match status" value="1"/>
</dbReference>
<dbReference type="Pfam" id="PF13188">
    <property type="entry name" value="PAS_8"/>
    <property type="match status" value="1"/>
</dbReference>
<evidence type="ECO:0000256" key="6">
    <source>
        <dbReference type="ARBA" id="ARBA00022777"/>
    </source>
</evidence>
<dbReference type="InterPro" id="IPR036097">
    <property type="entry name" value="HisK_dim/P_sf"/>
</dbReference>
<dbReference type="Pfam" id="PF00989">
    <property type="entry name" value="PAS"/>
    <property type="match status" value="2"/>
</dbReference>
<dbReference type="GO" id="GO:0006355">
    <property type="term" value="P:regulation of DNA-templated transcription"/>
    <property type="evidence" value="ECO:0007669"/>
    <property type="project" value="InterPro"/>
</dbReference>